<gene>
    <name evidence="1" type="ORF">AB205_0064890</name>
</gene>
<evidence type="ECO:0000313" key="2">
    <source>
        <dbReference type="Proteomes" id="UP000228934"/>
    </source>
</evidence>
<proteinExistence type="predicted"/>
<keyword evidence="2" id="KW-1185">Reference proteome</keyword>
<dbReference type="AlphaFoldDB" id="A0A2G9Q8Z8"/>
<sequence length="46" mass="5590">MKKWKSPKPKQRRRRETWKLSPQQVIMMLWKKVISPVKVPRSSSGR</sequence>
<accession>A0A2G9Q8Z8</accession>
<reference evidence="2" key="1">
    <citation type="journal article" date="2017" name="Nat. Commun.">
        <title>The North American bullfrog draft genome provides insight into hormonal regulation of long noncoding RNA.</title>
        <authorList>
            <person name="Hammond S.A."/>
            <person name="Warren R.L."/>
            <person name="Vandervalk B.P."/>
            <person name="Kucuk E."/>
            <person name="Khan H."/>
            <person name="Gibb E.A."/>
            <person name="Pandoh P."/>
            <person name="Kirk H."/>
            <person name="Zhao Y."/>
            <person name="Jones M."/>
            <person name="Mungall A.J."/>
            <person name="Coope R."/>
            <person name="Pleasance S."/>
            <person name="Moore R.A."/>
            <person name="Holt R.A."/>
            <person name="Round J.M."/>
            <person name="Ohora S."/>
            <person name="Walle B.V."/>
            <person name="Veldhoen N."/>
            <person name="Helbing C.C."/>
            <person name="Birol I."/>
        </authorList>
    </citation>
    <scope>NUCLEOTIDE SEQUENCE [LARGE SCALE GENOMIC DNA]</scope>
</reference>
<evidence type="ECO:0000313" key="1">
    <source>
        <dbReference type="EMBL" id="PIO11641.1"/>
    </source>
</evidence>
<protein>
    <submittedName>
        <fullName evidence="1">Uncharacterized protein</fullName>
    </submittedName>
</protein>
<organism evidence="1 2">
    <name type="scientific">Aquarana catesbeiana</name>
    <name type="common">American bullfrog</name>
    <name type="synonym">Rana catesbeiana</name>
    <dbReference type="NCBI Taxonomy" id="8400"/>
    <lineage>
        <taxon>Eukaryota</taxon>
        <taxon>Metazoa</taxon>
        <taxon>Chordata</taxon>
        <taxon>Craniata</taxon>
        <taxon>Vertebrata</taxon>
        <taxon>Euteleostomi</taxon>
        <taxon>Amphibia</taxon>
        <taxon>Batrachia</taxon>
        <taxon>Anura</taxon>
        <taxon>Neobatrachia</taxon>
        <taxon>Ranoidea</taxon>
        <taxon>Ranidae</taxon>
        <taxon>Aquarana</taxon>
    </lineage>
</organism>
<dbReference type="Proteomes" id="UP000228934">
    <property type="component" value="Unassembled WGS sequence"/>
</dbReference>
<name>A0A2G9Q8Z8_AQUCT</name>
<dbReference type="EMBL" id="KZ060924">
    <property type="protein sequence ID" value="PIO11641.1"/>
    <property type="molecule type" value="Genomic_DNA"/>
</dbReference>